<sequence length="182" mass="20612">MNSSKLEIIKPHEIVKLGDLLMNYNEMIGATLVIASVDRRKLVHPREYSVTGDEDECFPEEEIGRILYSVHAVLFACGMPDTTLRASIKELGMTLGGVKALVQLAKESPRPSFDGQLPLIASGRLKWSGRKENATALCLIERGQEERRLVPTWLNPELAPYFGWPPHYWHLALKERRRVTYG</sequence>
<evidence type="ECO:0000313" key="2">
    <source>
        <dbReference type="Proteomes" id="UP000177372"/>
    </source>
</evidence>
<proteinExistence type="predicted"/>
<dbReference type="EMBL" id="MFLZ01000027">
    <property type="protein sequence ID" value="OGG79449.1"/>
    <property type="molecule type" value="Genomic_DNA"/>
</dbReference>
<organism evidence="1 2">
    <name type="scientific">Candidatus Kaiserbacteria bacterium RIFCSPLOWO2_01_FULL_54_13</name>
    <dbReference type="NCBI Taxonomy" id="1798512"/>
    <lineage>
        <taxon>Bacteria</taxon>
        <taxon>Candidatus Kaiseribacteriota</taxon>
    </lineage>
</organism>
<dbReference type="Proteomes" id="UP000177372">
    <property type="component" value="Unassembled WGS sequence"/>
</dbReference>
<evidence type="ECO:0000313" key="1">
    <source>
        <dbReference type="EMBL" id="OGG79449.1"/>
    </source>
</evidence>
<gene>
    <name evidence="1" type="ORF">A3A39_04770</name>
</gene>
<protein>
    <submittedName>
        <fullName evidence="1">Uncharacterized protein</fullName>
    </submittedName>
</protein>
<accession>A0A1F6F0S1</accession>
<name>A0A1F6F0S1_9BACT</name>
<reference evidence="1 2" key="1">
    <citation type="journal article" date="2016" name="Nat. Commun.">
        <title>Thousands of microbial genomes shed light on interconnected biogeochemical processes in an aquifer system.</title>
        <authorList>
            <person name="Anantharaman K."/>
            <person name="Brown C.T."/>
            <person name="Hug L.A."/>
            <person name="Sharon I."/>
            <person name="Castelle C.J."/>
            <person name="Probst A.J."/>
            <person name="Thomas B.C."/>
            <person name="Singh A."/>
            <person name="Wilkins M.J."/>
            <person name="Karaoz U."/>
            <person name="Brodie E.L."/>
            <person name="Williams K.H."/>
            <person name="Hubbard S.S."/>
            <person name="Banfield J.F."/>
        </authorList>
    </citation>
    <scope>NUCLEOTIDE SEQUENCE [LARGE SCALE GENOMIC DNA]</scope>
</reference>
<comment type="caution">
    <text evidence="1">The sequence shown here is derived from an EMBL/GenBank/DDBJ whole genome shotgun (WGS) entry which is preliminary data.</text>
</comment>
<dbReference type="AlphaFoldDB" id="A0A1F6F0S1"/>